<feature type="domain" description="DUF1842" evidence="2">
    <location>
        <begin position="3"/>
        <end position="116"/>
    </location>
</feature>
<dbReference type="OrthoDB" id="7015832at2"/>
<dbReference type="InterPro" id="IPR014994">
    <property type="entry name" value="DUF1843"/>
</dbReference>
<proteinExistence type="predicted"/>
<keyword evidence="1" id="KW-0175">Coiled coil</keyword>
<reference evidence="4 5" key="1">
    <citation type="submission" date="2018-06" db="EMBL/GenBank/DDBJ databases">
        <title>Genomic Encyclopedia of Type Strains, Phase III (KMG-III): the genomes of soil and plant-associated and newly described type strains.</title>
        <authorList>
            <person name="Whitman W."/>
        </authorList>
    </citation>
    <scope>NUCLEOTIDE SEQUENCE [LARGE SCALE GENOMIC DNA]</scope>
    <source>
        <strain evidence="4 5">LMG 23644</strain>
    </source>
</reference>
<feature type="domain" description="DUF1843" evidence="3">
    <location>
        <begin position="141"/>
        <end position="192"/>
    </location>
</feature>
<dbReference type="EMBL" id="QLTK01000023">
    <property type="protein sequence ID" value="RAS22633.1"/>
    <property type="molecule type" value="Genomic_DNA"/>
</dbReference>
<comment type="caution">
    <text evidence="4">The sequence shown here is derived from an EMBL/GenBank/DDBJ whole genome shotgun (WGS) entry which is preliminary data.</text>
</comment>
<gene>
    <name evidence="4" type="ORF">BX591_12398</name>
</gene>
<accession>A0A329BJ10</accession>
<evidence type="ECO:0000256" key="1">
    <source>
        <dbReference type="SAM" id="Coils"/>
    </source>
</evidence>
<evidence type="ECO:0000313" key="4">
    <source>
        <dbReference type="EMBL" id="RAS22633.1"/>
    </source>
</evidence>
<dbReference type="Proteomes" id="UP000248918">
    <property type="component" value="Unassembled WGS sequence"/>
</dbReference>
<organism evidence="4 5">
    <name type="scientific">Paraburkholderia bryophila</name>
    <dbReference type="NCBI Taxonomy" id="420952"/>
    <lineage>
        <taxon>Bacteria</taxon>
        <taxon>Pseudomonadati</taxon>
        <taxon>Pseudomonadota</taxon>
        <taxon>Betaproteobacteria</taxon>
        <taxon>Burkholderiales</taxon>
        <taxon>Burkholderiaceae</taxon>
        <taxon>Paraburkholderia</taxon>
    </lineage>
</organism>
<name>A0A329BJ10_9BURK</name>
<dbReference type="RefSeq" id="WP_111934303.1">
    <property type="nucleotide sequence ID" value="NZ_CADFFP010000011.1"/>
</dbReference>
<protein>
    <submittedName>
        <fullName evidence="4">Uncharacterized protein DUF1843</fullName>
    </submittedName>
</protein>
<evidence type="ECO:0000259" key="2">
    <source>
        <dbReference type="Pfam" id="PF08896"/>
    </source>
</evidence>
<evidence type="ECO:0000259" key="3">
    <source>
        <dbReference type="Pfam" id="PF08898"/>
    </source>
</evidence>
<sequence>MTVGLFPVNLRVATPAIGAPVLTLSLLVNTPAKRVSGVARIYQSTYPPLEFHADVWGNYSQLQLAPGTDPVIVLTLSGSPSGPTSGLAETFQFHGVLKSNWQSGQAGYKYFDNQRWHDVEHAIVTLTGALQPHEPSQPVTPLYGVGLQQAKASGDLSQMKSLARQAEQQLADAGNIQNELTRLNAEIARLEGRA</sequence>
<dbReference type="AlphaFoldDB" id="A0A329BJ10"/>
<dbReference type="Pfam" id="PF08898">
    <property type="entry name" value="DUF1843"/>
    <property type="match status" value="1"/>
</dbReference>
<dbReference type="Pfam" id="PF08896">
    <property type="entry name" value="DUF1842"/>
    <property type="match status" value="1"/>
</dbReference>
<evidence type="ECO:0000313" key="5">
    <source>
        <dbReference type="Proteomes" id="UP000248918"/>
    </source>
</evidence>
<dbReference type="InterPro" id="IPR014992">
    <property type="entry name" value="DUF1842"/>
</dbReference>
<feature type="coiled-coil region" evidence="1">
    <location>
        <begin position="156"/>
        <end position="193"/>
    </location>
</feature>